<dbReference type="InterPro" id="IPR044741">
    <property type="entry name" value="NsLTP-like"/>
</dbReference>
<evidence type="ECO:0000313" key="4">
    <source>
        <dbReference type="Proteomes" id="UP001314170"/>
    </source>
</evidence>
<dbReference type="GO" id="GO:0009627">
    <property type="term" value="P:systemic acquired resistance"/>
    <property type="evidence" value="ECO:0007669"/>
    <property type="project" value="InterPro"/>
</dbReference>
<dbReference type="SUPFAM" id="SSF47699">
    <property type="entry name" value="Bifunctional inhibitor/lipid-transfer protein/seed storage 2S albumin"/>
    <property type="match status" value="1"/>
</dbReference>
<reference evidence="3 4" key="1">
    <citation type="submission" date="2024-01" db="EMBL/GenBank/DDBJ databases">
        <authorList>
            <person name="Waweru B."/>
        </authorList>
    </citation>
    <scope>NUCLEOTIDE SEQUENCE [LARGE SCALE GENOMIC DNA]</scope>
</reference>
<dbReference type="AlphaFoldDB" id="A0AAV1R6U1"/>
<dbReference type="Proteomes" id="UP001314170">
    <property type="component" value="Unassembled WGS sequence"/>
</dbReference>
<protein>
    <recommendedName>
        <fullName evidence="2">Bifunctional inhibitor/plant lipid transfer protein/seed storage helical domain-containing protein</fullName>
    </recommendedName>
</protein>
<organism evidence="3 4">
    <name type="scientific">Dovyalis caffra</name>
    <dbReference type="NCBI Taxonomy" id="77055"/>
    <lineage>
        <taxon>Eukaryota</taxon>
        <taxon>Viridiplantae</taxon>
        <taxon>Streptophyta</taxon>
        <taxon>Embryophyta</taxon>
        <taxon>Tracheophyta</taxon>
        <taxon>Spermatophyta</taxon>
        <taxon>Magnoliopsida</taxon>
        <taxon>eudicotyledons</taxon>
        <taxon>Gunneridae</taxon>
        <taxon>Pentapetalae</taxon>
        <taxon>rosids</taxon>
        <taxon>fabids</taxon>
        <taxon>Malpighiales</taxon>
        <taxon>Salicaceae</taxon>
        <taxon>Flacourtieae</taxon>
        <taxon>Dovyalis</taxon>
    </lineage>
</organism>
<keyword evidence="4" id="KW-1185">Reference proteome</keyword>
<proteinExistence type="predicted"/>
<sequence>MEACTKKLAIVALVMAFALASKPIAARGHVTLCGITKEGFDSCKPSVQRGVAPVPPSYPCCSALAKADFKCLCFFKKNYPQVLADNNVDPNLAMQLPAQCKMPGSFSCK</sequence>
<evidence type="ECO:0000259" key="2">
    <source>
        <dbReference type="Pfam" id="PF14368"/>
    </source>
</evidence>
<dbReference type="Pfam" id="PF14368">
    <property type="entry name" value="LTP_2"/>
    <property type="match status" value="1"/>
</dbReference>
<dbReference type="InterPro" id="IPR036312">
    <property type="entry name" value="Bifun_inhib/LTP/seed_sf"/>
</dbReference>
<feature type="domain" description="Bifunctional inhibitor/plant lipid transfer protein/seed storage helical" evidence="2">
    <location>
        <begin position="14"/>
        <end position="107"/>
    </location>
</feature>
<dbReference type="GO" id="GO:0005504">
    <property type="term" value="F:fatty acid binding"/>
    <property type="evidence" value="ECO:0007669"/>
    <property type="project" value="InterPro"/>
</dbReference>
<feature type="signal peptide" evidence="1">
    <location>
        <begin position="1"/>
        <end position="20"/>
    </location>
</feature>
<accession>A0AAV1R6U1</accession>
<feature type="chain" id="PRO_5043763165" description="Bifunctional inhibitor/plant lipid transfer protein/seed storage helical domain-containing protein" evidence="1">
    <location>
        <begin position="21"/>
        <end position="109"/>
    </location>
</feature>
<name>A0AAV1R6U1_9ROSI</name>
<evidence type="ECO:0000256" key="1">
    <source>
        <dbReference type="SAM" id="SignalP"/>
    </source>
</evidence>
<dbReference type="InterPro" id="IPR039265">
    <property type="entry name" value="DIR1-like"/>
</dbReference>
<dbReference type="CDD" id="cd04660">
    <property type="entry name" value="nsLTP_like"/>
    <property type="match status" value="1"/>
</dbReference>
<dbReference type="EMBL" id="CAWUPB010000913">
    <property type="protein sequence ID" value="CAK7329741.1"/>
    <property type="molecule type" value="Genomic_DNA"/>
</dbReference>
<comment type="caution">
    <text evidence="3">The sequence shown here is derived from an EMBL/GenBank/DDBJ whole genome shotgun (WGS) entry which is preliminary data.</text>
</comment>
<gene>
    <name evidence="3" type="ORF">DCAF_LOCUS7498</name>
</gene>
<evidence type="ECO:0000313" key="3">
    <source>
        <dbReference type="EMBL" id="CAK7329741.1"/>
    </source>
</evidence>
<dbReference type="InterPro" id="IPR016140">
    <property type="entry name" value="Bifunc_inhib/LTP/seed_store"/>
</dbReference>
<keyword evidence="1" id="KW-0732">Signal</keyword>
<dbReference type="PANTHER" id="PTHR33122">
    <property type="entry name" value="LIPID BINDING PROTEIN-RELATED"/>
    <property type="match status" value="1"/>
</dbReference>
<dbReference type="Gene3D" id="1.10.110.10">
    <property type="entry name" value="Plant lipid-transfer and hydrophobic proteins"/>
    <property type="match status" value="1"/>
</dbReference>
<dbReference type="PANTHER" id="PTHR33122:SF36">
    <property type="entry name" value="LIPID TRANSFER PROTEIN"/>
    <property type="match status" value="1"/>
</dbReference>